<keyword evidence="4" id="KW-1185">Reference proteome</keyword>
<organism evidence="4 5">
    <name type="scientific">Ditylenchus dipsaci</name>
    <dbReference type="NCBI Taxonomy" id="166011"/>
    <lineage>
        <taxon>Eukaryota</taxon>
        <taxon>Metazoa</taxon>
        <taxon>Ecdysozoa</taxon>
        <taxon>Nematoda</taxon>
        <taxon>Chromadorea</taxon>
        <taxon>Rhabditida</taxon>
        <taxon>Tylenchina</taxon>
        <taxon>Tylenchomorpha</taxon>
        <taxon>Sphaerularioidea</taxon>
        <taxon>Anguinidae</taxon>
        <taxon>Anguininae</taxon>
        <taxon>Ditylenchus</taxon>
    </lineage>
</organism>
<dbReference type="PRINTS" id="PR00114">
    <property type="entry name" value="STPHPHTASE"/>
</dbReference>
<dbReference type="Proteomes" id="UP000887574">
    <property type="component" value="Unplaced"/>
</dbReference>
<accession>A0A915EEY5</accession>
<evidence type="ECO:0000313" key="5">
    <source>
        <dbReference type="WBParaSite" id="jg4605"/>
    </source>
</evidence>
<proteinExistence type="predicted"/>
<reference evidence="5" key="1">
    <citation type="submission" date="2022-11" db="UniProtKB">
        <authorList>
            <consortium name="WormBaseParasite"/>
        </authorList>
    </citation>
    <scope>IDENTIFICATION</scope>
</reference>
<dbReference type="WBParaSite" id="jg4605">
    <property type="protein sequence ID" value="jg4605"/>
    <property type="gene ID" value="jg4605"/>
</dbReference>
<name>A0A915EEY5_9BILA</name>
<comment type="cofactor">
    <cofactor evidence="1">
        <name>Mn(2+)</name>
        <dbReference type="ChEBI" id="CHEBI:29035"/>
    </cofactor>
</comment>
<dbReference type="InterPro" id="IPR051134">
    <property type="entry name" value="PPP_phosphatase"/>
</dbReference>
<sequence>MDLNDGSGKKSVNVEEWRQILDVLWTDITKKFLDKNGYKLLVRSHECKYEGYEYMHDNMCLTIFSASNYYESGSNRGAYVKFLGKEKVAHFVQYMASKVHKKTTVRERLSIVEQSAIKELREKLVSFTTELQREFTKIDSMGTATMEVNGRVLNEQIDFAVIGRASGIEQAPLFQYMQNLIPGRVQAPAAAVAEVEPNLEEGKNNITIVKSAKGDDKAVR</sequence>
<keyword evidence="2" id="KW-0479">Metal-binding</keyword>
<dbReference type="PANTHER" id="PTHR45668">
    <property type="entry name" value="SERINE/THREONINE-PROTEIN PHOSPHATASE 5-RELATED"/>
    <property type="match status" value="1"/>
</dbReference>
<evidence type="ECO:0000256" key="2">
    <source>
        <dbReference type="ARBA" id="ARBA00022723"/>
    </source>
</evidence>
<evidence type="ECO:0000256" key="3">
    <source>
        <dbReference type="ARBA" id="ARBA00023211"/>
    </source>
</evidence>
<evidence type="ECO:0000256" key="1">
    <source>
        <dbReference type="ARBA" id="ARBA00001936"/>
    </source>
</evidence>
<dbReference type="GO" id="GO:0046872">
    <property type="term" value="F:metal ion binding"/>
    <property type="evidence" value="ECO:0007669"/>
    <property type="project" value="UniProtKB-KW"/>
</dbReference>
<evidence type="ECO:0000313" key="4">
    <source>
        <dbReference type="Proteomes" id="UP000887574"/>
    </source>
</evidence>
<keyword evidence="3" id="KW-0464">Manganese</keyword>
<dbReference type="Gene3D" id="3.60.21.10">
    <property type="match status" value="1"/>
</dbReference>
<dbReference type="InterPro" id="IPR029052">
    <property type="entry name" value="Metallo-depent_PP-like"/>
</dbReference>
<dbReference type="SUPFAM" id="SSF56300">
    <property type="entry name" value="Metallo-dependent phosphatases"/>
    <property type="match status" value="1"/>
</dbReference>
<dbReference type="GO" id="GO:0016787">
    <property type="term" value="F:hydrolase activity"/>
    <property type="evidence" value="ECO:0007669"/>
    <property type="project" value="InterPro"/>
</dbReference>
<dbReference type="InterPro" id="IPR006186">
    <property type="entry name" value="Ser/Thr-sp_prot-phosphatase"/>
</dbReference>
<dbReference type="PANTHER" id="PTHR45668:SF3">
    <property type="entry name" value="SERINE_THREONINE-PROTEIN PHOSPHATASE RDGC"/>
    <property type="match status" value="1"/>
</dbReference>
<dbReference type="AlphaFoldDB" id="A0A915EEY5"/>
<protein>
    <submittedName>
        <fullName evidence="5">Uncharacterized protein</fullName>
    </submittedName>
</protein>